<proteinExistence type="predicted"/>
<dbReference type="PANTHER" id="PTHR37984">
    <property type="entry name" value="PROTEIN CBG26694"/>
    <property type="match status" value="1"/>
</dbReference>
<feature type="domain" description="Reverse transcriptase" evidence="1">
    <location>
        <begin position="170"/>
        <end position="278"/>
    </location>
</feature>
<dbReference type="Gene3D" id="3.30.70.270">
    <property type="match status" value="1"/>
</dbReference>
<evidence type="ECO:0000259" key="1">
    <source>
        <dbReference type="Pfam" id="PF00078"/>
    </source>
</evidence>
<dbReference type="Pfam" id="PF00078">
    <property type="entry name" value="RVT_1"/>
    <property type="match status" value="1"/>
</dbReference>
<reference evidence="2" key="1">
    <citation type="journal article" date="2023" name="G3 (Bethesda)">
        <title>Whole genome assembly and annotation of the endangered Caribbean coral Acropora cervicornis.</title>
        <authorList>
            <person name="Selwyn J.D."/>
            <person name="Vollmer S.V."/>
        </authorList>
    </citation>
    <scope>NUCLEOTIDE SEQUENCE</scope>
    <source>
        <strain evidence="2">K2</strain>
    </source>
</reference>
<organism evidence="2 3">
    <name type="scientific">Acropora cervicornis</name>
    <name type="common">Staghorn coral</name>
    <dbReference type="NCBI Taxonomy" id="6130"/>
    <lineage>
        <taxon>Eukaryota</taxon>
        <taxon>Metazoa</taxon>
        <taxon>Cnidaria</taxon>
        <taxon>Anthozoa</taxon>
        <taxon>Hexacorallia</taxon>
        <taxon>Scleractinia</taxon>
        <taxon>Astrocoeniina</taxon>
        <taxon>Acroporidae</taxon>
        <taxon>Acropora</taxon>
    </lineage>
</organism>
<accession>A0AAD9QK37</accession>
<name>A0AAD9QK37_ACRCE</name>
<protein>
    <submittedName>
        <fullName evidence="2">Enzymatic polyprotein</fullName>
    </submittedName>
</protein>
<dbReference type="InterPro" id="IPR043128">
    <property type="entry name" value="Rev_trsase/Diguanyl_cyclase"/>
</dbReference>
<dbReference type="Proteomes" id="UP001249851">
    <property type="component" value="Unassembled WGS sequence"/>
</dbReference>
<dbReference type="InterPro" id="IPR000477">
    <property type="entry name" value="RT_dom"/>
</dbReference>
<comment type="caution">
    <text evidence="2">The sequence shown here is derived from an EMBL/GenBank/DDBJ whole genome shotgun (WGS) entry which is preliminary data.</text>
</comment>
<evidence type="ECO:0000313" key="2">
    <source>
        <dbReference type="EMBL" id="KAK2562371.1"/>
    </source>
</evidence>
<gene>
    <name evidence="2" type="ORF">P5673_014657</name>
</gene>
<dbReference type="Gene3D" id="3.10.10.10">
    <property type="entry name" value="HIV Type 1 Reverse Transcriptase, subunit A, domain 1"/>
    <property type="match status" value="1"/>
</dbReference>
<reference evidence="2" key="2">
    <citation type="journal article" date="2023" name="Science">
        <title>Genomic signatures of disease resistance in endangered staghorn corals.</title>
        <authorList>
            <person name="Vollmer S.V."/>
            <person name="Selwyn J.D."/>
            <person name="Despard B.A."/>
            <person name="Roesel C.L."/>
        </authorList>
    </citation>
    <scope>NUCLEOTIDE SEQUENCE</scope>
    <source>
        <strain evidence="2">K2</strain>
    </source>
</reference>
<dbReference type="InterPro" id="IPR050951">
    <property type="entry name" value="Retrovirus_Pol_polyprotein"/>
</dbReference>
<dbReference type="SUPFAM" id="SSF56672">
    <property type="entry name" value="DNA/RNA polymerases"/>
    <property type="match status" value="1"/>
</dbReference>
<dbReference type="CDD" id="cd01647">
    <property type="entry name" value="RT_LTR"/>
    <property type="match status" value="1"/>
</dbReference>
<dbReference type="AlphaFoldDB" id="A0AAD9QK37"/>
<dbReference type="PANTHER" id="PTHR37984:SF9">
    <property type="entry name" value="INTEGRASE CATALYTIC DOMAIN-CONTAINING PROTEIN"/>
    <property type="match status" value="1"/>
</dbReference>
<sequence>MHLLQVASLKINDIKDKENACGRDECTLHCQLATGAYVSVINTMQLKQVAPNAQIKQTKKTLVSYNTNTESLQGSRFKDRWFHRIHNLQVDADLKELQDQNKDLHSASVAILGTYSLKSDSTATPVVIGPRRQPAALLPKIVGKLNEMEEEGHLVKVTQPTDWANSMVSSREEIAAKILDAKVFTFLNAKSGYLQMKLDYESSPLTTMNTPNRQIQIQTKLPFGIKSAPEIFRRAMDEMLESIDHPFAIMDDILVTGRDIAHHDSVLVKVLDQAKRFNDKKRQIDMG</sequence>
<dbReference type="InterPro" id="IPR043502">
    <property type="entry name" value="DNA/RNA_pol_sf"/>
</dbReference>
<dbReference type="EMBL" id="JARQWQ010000029">
    <property type="protein sequence ID" value="KAK2562371.1"/>
    <property type="molecule type" value="Genomic_DNA"/>
</dbReference>
<evidence type="ECO:0000313" key="3">
    <source>
        <dbReference type="Proteomes" id="UP001249851"/>
    </source>
</evidence>
<keyword evidence="3" id="KW-1185">Reference proteome</keyword>